<name>A0A8E1VZW3_9PSEU</name>
<organism evidence="2 3">
    <name type="scientific">Amycolatopsis echigonensis</name>
    <dbReference type="NCBI Taxonomy" id="2576905"/>
    <lineage>
        <taxon>Bacteria</taxon>
        <taxon>Bacillati</taxon>
        <taxon>Actinomycetota</taxon>
        <taxon>Actinomycetes</taxon>
        <taxon>Pseudonocardiales</taxon>
        <taxon>Pseudonocardiaceae</taxon>
        <taxon>Amycolatopsis</taxon>
    </lineage>
</organism>
<evidence type="ECO:0000313" key="3">
    <source>
        <dbReference type="Proteomes" id="UP000550260"/>
    </source>
</evidence>
<evidence type="ECO:0000256" key="1">
    <source>
        <dbReference type="SAM" id="MobiDB-lite"/>
    </source>
</evidence>
<accession>A0A8E1VZW3</accession>
<reference evidence="2 3" key="1">
    <citation type="submission" date="2020-08" db="EMBL/GenBank/DDBJ databases">
        <title>Amycolatopsis echigonensis JCM 21831.</title>
        <authorList>
            <person name="Tedsree N."/>
            <person name="Kuncharoen N."/>
            <person name="Likhitwitayawuid K."/>
            <person name="Tanasupawat S."/>
        </authorList>
    </citation>
    <scope>NUCLEOTIDE SEQUENCE [LARGE SCALE GENOMIC DNA]</scope>
    <source>
        <strain evidence="2 3">JCM 21831</strain>
    </source>
</reference>
<feature type="region of interest" description="Disordered" evidence="1">
    <location>
        <begin position="1"/>
        <end position="44"/>
    </location>
</feature>
<gene>
    <name evidence="2" type="ORF">H5411_20500</name>
</gene>
<dbReference type="AlphaFoldDB" id="A0A8E1VZW3"/>
<dbReference type="Proteomes" id="UP000550260">
    <property type="component" value="Unassembled WGS sequence"/>
</dbReference>
<dbReference type="EMBL" id="JACJHR010000028">
    <property type="protein sequence ID" value="MBB2501504.1"/>
    <property type="molecule type" value="Genomic_DNA"/>
</dbReference>
<proteinExistence type="predicted"/>
<evidence type="ECO:0000313" key="2">
    <source>
        <dbReference type="EMBL" id="MBB2501504.1"/>
    </source>
</evidence>
<protein>
    <submittedName>
        <fullName evidence="2">Uncharacterized protein</fullName>
    </submittedName>
</protein>
<sequence>MTPVTFRAGENPRRGSPRLPGRTRARVNRRVSSMDTSREGNGMSVKSSLLRHGRLAAGTALAAAAIAGGTIGVAAAATGDHPAAPAAAAAQPPASEQPPEGARAVVKVDPNPAAPGGEVTITGNCGGGKGLKKVIGGYPGHQILKDVKIVDANPEAFKATAKLTTKIGDGVGPVMVDCDGEAGVTLLVTHTPPAGG</sequence>
<comment type="caution">
    <text evidence="2">The sequence shown here is derived from an EMBL/GenBank/DDBJ whole genome shotgun (WGS) entry which is preliminary data.</text>
</comment>